<dbReference type="Pfam" id="PF07411">
    <property type="entry name" value="DUF1508"/>
    <property type="match status" value="1"/>
</dbReference>
<dbReference type="InterPro" id="IPR036913">
    <property type="entry name" value="YegP-like_sf"/>
</dbReference>
<gene>
    <name evidence="2" type="ORF">HYN49_01720</name>
</gene>
<dbReference type="InterPro" id="IPR010879">
    <property type="entry name" value="DUF1508"/>
</dbReference>
<dbReference type="EMBL" id="CP029187">
    <property type="protein sequence ID" value="AWI24711.1"/>
    <property type="molecule type" value="Genomic_DNA"/>
</dbReference>
<dbReference type="Gene3D" id="2.30.29.80">
    <property type="match status" value="1"/>
</dbReference>
<dbReference type="OrthoDB" id="1439045at2"/>
<organism evidence="2 3">
    <name type="scientific">Flavobacterium pallidum</name>
    <dbReference type="NCBI Taxonomy" id="2172098"/>
    <lineage>
        <taxon>Bacteria</taxon>
        <taxon>Pseudomonadati</taxon>
        <taxon>Bacteroidota</taxon>
        <taxon>Flavobacteriia</taxon>
        <taxon>Flavobacteriales</taxon>
        <taxon>Flavobacteriaceae</taxon>
        <taxon>Flavobacterium</taxon>
    </lineage>
</organism>
<dbReference type="SUPFAM" id="SSF160113">
    <property type="entry name" value="YegP-like"/>
    <property type="match status" value="2"/>
</dbReference>
<evidence type="ECO:0000313" key="3">
    <source>
        <dbReference type="Proteomes" id="UP000244937"/>
    </source>
</evidence>
<keyword evidence="3" id="KW-1185">Reference proteome</keyword>
<protein>
    <submittedName>
        <fullName evidence="2">DUF1508 domain-containing protein</fullName>
    </submittedName>
</protein>
<sequence length="114" mass="12945">MGAFVMSKRFNGEYKFAFTSRKGKTIFSSPGYELRFECEEAIEKLKSNLVDASYSRHKAAAGKYFFKLTIDEELTVTSRKYSTELRLQKGIDEVNQSAASAEILDFTQNDIVFG</sequence>
<accession>A0A2S1SEA1</accession>
<dbReference type="InterPro" id="IPR051141">
    <property type="entry name" value="UPF0339_domain"/>
</dbReference>
<dbReference type="Proteomes" id="UP000244937">
    <property type="component" value="Chromosome"/>
</dbReference>
<dbReference type="PANTHER" id="PTHR40606:SF1">
    <property type="entry name" value="UPF0339 PROTEIN YEGP"/>
    <property type="match status" value="1"/>
</dbReference>
<reference evidence="2 3" key="1">
    <citation type="submission" date="2018-05" db="EMBL/GenBank/DDBJ databases">
        <title>Genome sequencing of Flavobacterium sp. HYN0049.</title>
        <authorList>
            <person name="Yi H."/>
            <person name="Baek C."/>
        </authorList>
    </citation>
    <scope>NUCLEOTIDE SEQUENCE [LARGE SCALE GENOMIC DNA]</scope>
    <source>
        <strain evidence="2 3">HYN0049</strain>
    </source>
</reference>
<evidence type="ECO:0000259" key="1">
    <source>
        <dbReference type="Pfam" id="PF07411"/>
    </source>
</evidence>
<proteinExistence type="predicted"/>
<dbReference type="PANTHER" id="PTHR40606">
    <property type="match status" value="1"/>
</dbReference>
<evidence type="ECO:0000313" key="2">
    <source>
        <dbReference type="EMBL" id="AWI24711.1"/>
    </source>
</evidence>
<dbReference type="KEGG" id="fpal:HYN49_01720"/>
<dbReference type="AlphaFoldDB" id="A0A2S1SEA1"/>
<feature type="domain" description="DUF1508" evidence="1">
    <location>
        <begin position="11"/>
        <end position="52"/>
    </location>
</feature>
<name>A0A2S1SEA1_9FLAO</name>